<dbReference type="PANTHER" id="PTHR36930:SF1">
    <property type="entry name" value="MOSC DOMAIN-CONTAINING PROTEIN"/>
    <property type="match status" value="1"/>
</dbReference>
<dbReference type="GO" id="GO:0030151">
    <property type="term" value="F:molybdenum ion binding"/>
    <property type="evidence" value="ECO:0007669"/>
    <property type="project" value="InterPro"/>
</dbReference>
<evidence type="ECO:0000313" key="2">
    <source>
        <dbReference type="EMBL" id="PVM82685.1"/>
    </source>
</evidence>
<protein>
    <submittedName>
        <fullName evidence="2">MOSC domain-containing protein</fullName>
    </submittedName>
</protein>
<dbReference type="SUPFAM" id="SSF50800">
    <property type="entry name" value="PK beta-barrel domain-like"/>
    <property type="match status" value="1"/>
</dbReference>
<dbReference type="InterPro" id="IPR005302">
    <property type="entry name" value="MoCF_Sase_C"/>
</dbReference>
<dbReference type="GO" id="GO:0003824">
    <property type="term" value="F:catalytic activity"/>
    <property type="evidence" value="ECO:0007669"/>
    <property type="project" value="InterPro"/>
</dbReference>
<dbReference type="GO" id="GO:0030170">
    <property type="term" value="F:pyridoxal phosphate binding"/>
    <property type="evidence" value="ECO:0007669"/>
    <property type="project" value="InterPro"/>
</dbReference>
<comment type="caution">
    <text evidence="2">The sequence shown here is derived from an EMBL/GenBank/DDBJ whole genome shotgun (WGS) entry which is preliminary data.</text>
</comment>
<evidence type="ECO:0000259" key="1">
    <source>
        <dbReference type="PROSITE" id="PS51340"/>
    </source>
</evidence>
<gene>
    <name evidence="2" type="ORF">DDF65_11490</name>
</gene>
<proteinExistence type="predicted"/>
<dbReference type="Gene3D" id="2.40.33.20">
    <property type="entry name" value="PK beta-barrel domain-like"/>
    <property type="match status" value="1"/>
</dbReference>
<accession>A0A2T9JG76</accession>
<dbReference type="Proteomes" id="UP000244913">
    <property type="component" value="Unassembled WGS sequence"/>
</dbReference>
<evidence type="ECO:0000313" key="3">
    <source>
        <dbReference type="Proteomes" id="UP000244913"/>
    </source>
</evidence>
<dbReference type="InterPro" id="IPR011037">
    <property type="entry name" value="Pyrv_Knase-like_insert_dom_sf"/>
</dbReference>
<dbReference type="PANTHER" id="PTHR36930">
    <property type="entry name" value="METAL-SULFUR CLUSTER BIOSYNTHESIS PROTEINS YUAD-RELATED"/>
    <property type="match status" value="1"/>
</dbReference>
<feature type="domain" description="MOSC" evidence="1">
    <location>
        <begin position="34"/>
        <end position="171"/>
    </location>
</feature>
<dbReference type="Pfam" id="PF03473">
    <property type="entry name" value="MOSC"/>
    <property type="match status" value="1"/>
</dbReference>
<dbReference type="AlphaFoldDB" id="A0A2T9JG76"/>
<dbReference type="EMBL" id="QDKP01000035">
    <property type="protein sequence ID" value="PVM82685.1"/>
    <property type="molecule type" value="Genomic_DNA"/>
</dbReference>
<sequence>MAAGAKRGINPDSPLARLIAGPMRPGRLVWIGLRPARRAALVSVERAQITVEAGLGGDHYAGRPGGPRQVTLIQAEDLAAIAGFLGRAEPASPFDLRRNLVVEGINLLGLSDKRFRVGGALLEATGGCHPCSRMNDILGEGGYNAVRGRGGLTARVIEGGEIAVGDVVSVEG</sequence>
<dbReference type="RefSeq" id="WP_116567357.1">
    <property type="nucleotide sequence ID" value="NZ_QDKP01000035.1"/>
</dbReference>
<dbReference type="PROSITE" id="PS51340">
    <property type="entry name" value="MOSC"/>
    <property type="match status" value="1"/>
</dbReference>
<organism evidence="2 3">
    <name type="scientific">Caulobacter radicis</name>
    <dbReference type="NCBI Taxonomy" id="2172650"/>
    <lineage>
        <taxon>Bacteria</taxon>
        <taxon>Pseudomonadati</taxon>
        <taxon>Pseudomonadota</taxon>
        <taxon>Alphaproteobacteria</taxon>
        <taxon>Caulobacterales</taxon>
        <taxon>Caulobacteraceae</taxon>
        <taxon>Caulobacter</taxon>
    </lineage>
</organism>
<dbReference type="InterPro" id="IPR052716">
    <property type="entry name" value="MOSC_domain"/>
</dbReference>
<reference evidence="2 3" key="1">
    <citation type="submission" date="2018-04" db="EMBL/GenBank/DDBJ databases">
        <title>The genome sequence of Caulobacter sp. 736.</title>
        <authorList>
            <person name="Gao J."/>
            <person name="Sun J."/>
        </authorList>
    </citation>
    <scope>NUCLEOTIDE SEQUENCE [LARGE SCALE GENOMIC DNA]</scope>
    <source>
        <strain evidence="2 3">736</strain>
    </source>
</reference>
<keyword evidence="3" id="KW-1185">Reference proteome</keyword>
<name>A0A2T9JG76_9CAUL</name>